<keyword evidence="3" id="KW-1185">Reference proteome</keyword>
<evidence type="ECO:0000256" key="1">
    <source>
        <dbReference type="SAM" id="MobiDB-lite"/>
    </source>
</evidence>
<name>A0A8R1IRJ8_CAEJA</name>
<dbReference type="Proteomes" id="UP000005237">
    <property type="component" value="Unassembled WGS sequence"/>
</dbReference>
<evidence type="ECO:0000313" key="2">
    <source>
        <dbReference type="EnsemblMetazoa" id="CJA42033.1"/>
    </source>
</evidence>
<reference evidence="3" key="1">
    <citation type="submission" date="2010-08" db="EMBL/GenBank/DDBJ databases">
        <authorList>
            <consortium name="Caenorhabditis japonica Sequencing Consortium"/>
            <person name="Wilson R.K."/>
        </authorList>
    </citation>
    <scope>NUCLEOTIDE SEQUENCE [LARGE SCALE GENOMIC DNA]</scope>
    <source>
        <strain evidence="3">DF5081</strain>
    </source>
</reference>
<feature type="region of interest" description="Disordered" evidence="1">
    <location>
        <begin position="1"/>
        <end position="30"/>
    </location>
</feature>
<sequence>MICPPPDFQPKTIDFQNHDDADSDFSDDEECPQMTVQEERRMFEREQQIAFSGRCTIGDPD</sequence>
<dbReference type="EnsemblMetazoa" id="CJA42033.1">
    <property type="protein sequence ID" value="CJA42033.1"/>
    <property type="gene ID" value="WBGene00217881"/>
</dbReference>
<organism evidence="2 3">
    <name type="scientific">Caenorhabditis japonica</name>
    <dbReference type="NCBI Taxonomy" id="281687"/>
    <lineage>
        <taxon>Eukaryota</taxon>
        <taxon>Metazoa</taxon>
        <taxon>Ecdysozoa</taxon>
        <taxon>Nematoda</taxon>
        <taxon>Chromadorea</taxon>
        <taxon>Rhabditida</taxon>
        <taxon>Rhabditina</taxon>
        <taxon>Rhabditomorpha</taxon>
        <taxon>Rhabditoidea</taxon>
        <taxon>Rhabditidae</taxon>
        <taxon>Peloderinae</taxon>
        <taxon>Caenorhabditis</taxon>
    </lineage>
</organism>
<dbReference type="AlphaFoldDB" id="A0A8R1IRJ8"/>
<evidence type="ECO:0000313" key="3">
    <source>
        <dbReference type="Proteomes" id="UP000005237"/>
    </source>
</evidence>
<feature type="compositionally biased region" description="Acidic residues" evidence="1">
    <location>
        <begin position="21"/>
        <end position="30"/>
    </location>
</feature>
<protein>
    <submittedName>
        <fullName evidence="2">Uncharacterized protein</fullName>
    </submittedName>
</protein>
<proteinExistence type="predicted"/>
<accession>A0A8R1IRJ8</accession>
<reference evidence="2" key="2">
    <citation type="submission" date="2022-06" db="UniProtKB">
        <authorList>
            <consortium name="EnsemblMetazoa"/>
        </authorList>
    </citation>
    <scope>IDENTIFICATION</scope>
    <source>
        <strain evidence="2">DF5081</strain>
    </source>
</reference>